<evidence type="ECO:0000256" key="2">
    <source>
        <dbReference type="ARBA" id="ARBA00007025"/>
    </source>
</evidence>
<dbReference type="PANTHER" id="PTHR45797:SF1">
    <property type="entry name" value="HELICASE ARIP4"/>
    <property type="match status" value="1"/>
</dbReference>
<dbReference type="InterPro" id="IPR038718">
    <property type="entry name" value="SNF2-like_sf"/>
</dbReference>
<dbReference type="VEuPathDB" id="VectorBase:RSAN_032752"/>
<evidence type="ECO:0000256" key="4">
    <source>
        <dbReference type="ARBA" id="ARBA00022806"/>
    </source>
</evidence>
<feature type="region of interest" description="Disordered" evidence="8">
    <location>
        <begin position="657"/>
        <end position="680"/>
    </location>
</feature>
<dbReference type="Gene3D" id="3.40.50.10810">
    <property type="entry name" value="Tandem AAA-ATPase domain"/>
    <property type="match status" value="2"/>
</dbReference>
<organism evidence="10 11">
    <name type="scientific">Rhipicephalus sanguineus</name>
    <name type="common">Brown dog tick</name>
    <name type="synonym">Ixodes sanguineus</name>
    <dbReference type="NCBI Taxonomy" id="34632"/>
    <lineage>
        <taxon>Eukaryota</taxon>
        <taxon>Metazoa</taxon>
        <taxon>Ecdysozoa</taxon>
        <taxon>Arthropoda</taxon>
        <taxon>Chelicerata</taxon>
        <taxon>Arachnida</taxon>
        <taxon>Acari</taxon>
        <taxon>Parasitiformes</taxon>
        <taxon>Ixodida</taxon>
        <taxon>Ixodoidea</taxon>
        <taxon>Ixodidae</taxon>
        <taxon>Rhipicephalinae</taxon>
        <taxon>Rhipicephalus</taxon>
        <taxon>Rhipicephalus</taxon>
    </lineage>
</organism>
<evidence type="ECO:0000259" key="9">
    <source>
        <dbReference type="Pfam" id="PF00176"/>
    </source>
</evidence>
<dbReference type="PANTHER" id="PTHR45797">
    <property type="entry name" value="RAD54-LIKE"/>
    <property type="match status" value="1"/>
</dbReference>
<feature type="compositionally biased region" description="Basic and acidic residues" evidence="8">
    <location>
        <begin position="657"/>
        <end position="672"/>
    </location>
</feature>
<reference evidence="10" key="2">
    <citation type="submission" date="2021-09" db="EMBL/GenBank/DDBJ databases">
        <authorList>
            <person name="Jia N."/>
            <person name="Wang J."/>
            <person name="Shi W."/>
            <person name="Du L."/>
            <person name="Sun Y."/>
            <person name="Zhan W."/>
            <person name="Jiang J."/>
            <person name="Wang Q."/>
            <person name="Zhang B."/>
            <person name="Ji P."/>
            <person name="Sakyi L.B."/>
            <person name="Cui X."/>
            <person name="Yuan T."/>
            <person name="Jiang B."/>
            <person name="Yang W."/>
            <person name="Lam T.T.-Y."/>
            <person name="Chang Q."/>
            <person name="Ding S."/>
            <person name="Wang X."/>
            <person name="Zhu J."/>
            <person name="Ruan X."/>
            <person name="Zhao L."/>
            <person name="Wei J."/>
            <person name="Que T."/>
            <person name="Du C."/>
            <person name="Cheng J."/>
            <person name="Dai P."/>
            <person name="Han X."/>
            <person name="Huang E."/>
            <person name="Gao Y."/>
            <person name="Liu J."/>
            <person name="Shao H."/>
            <person name="Ye R."/>
            <person name="Li L."/>
            <person name="Wei W."/>
            <person name="Wang X."/>
            <person name="Wang C."/>
            <person name="Huo Q."/>
            <person name="Li W."/>
            <person name="Guo W."/>
            <person name="Chen H."/>
            <person name="Chen S."/>
            <person name="Zhou L."/>
            <person name="Zhou L."/>
            <person name="Ni X."/>
            <person name="Tian J."/>
            <person name="Zhou Y."/>
            <person name="Sheng Y."/>
            <person name="Liu T."/>
            <person name="Pan Y."/>
            <person name="Xia L."/>
            <person name="Li J."/>
            <person name="Zhao F."/>
            <person name="Cao W."/>
        </authorList>
    </citation>
    <scope>NUCLEOTIDE SEQUENCE</scope>
    <source>
        <strain evidence="10">Rsan-2018</strain>
        <tissue evidence="10">Larvae</tissue>
    </source>
</reference>
<keyword evidence="5" id="KW-0067">ATP-binding</keyword>
<feature type="domain" description="SNF2 N-terminal" evidence="9">
    <location>
        <begin position="413"/>
        <end position="469"/>
    </location>
</feature>
<dbReference type="GO" id="GO:0016887">
    <property type="term" value="F:ATP hydrolysis activity"/>
    <property type="evidence" value="ECO:0007669"/>
    <property type="project" value="InterPro"/>
</dbReference>
<name>A0A9D4QEY0_RHISA</name>
<dbReference type="AlphaFoldDB" id="A0A9D4QEY0"/>
<proteinExistence type="inferred from homology"/>
<evidence type="ECO:0000256" key="1">
    <source>
        <dbReference type="ARBA" id="ARBA00004123"/>
    </source>
</evidence>
<feature type="compositionally biased region" description="Acidic residues" evidence="8">
    <location>
        <begin position="365"/>
        <end position="379"/>
    </location>
</feature>
<keyword evidence="6" id="KW-0238">DNA-binding</keyword>
<gene>
    <name evidence="10" type="ORF">HPB52_013135</name>
</gene>
<dbReference type="EMBL" id="JABSTV010001246">
    <property type="protein sequence ID" value="KAH7976398.1"/>
    <property type="molecule type" value="Genomic_DNA"/>
</dbReference>
<evidence type="ECO:0000313" key="11">
    <source>
        <dbReference type="Proteomes" id="UP000821837"/>
    </source>
</evidence>
<evidence type="ECO:0000256" key="7">
    <source>
        <dbReference type="ARBA" id="ARBA00023242"/>
    </source>
</evidence>
<evidence type="ECO:0000256" key="8">
    <source>
        <dbReference type="SAM" id="MobiDB-lite"/>
    </source>
</evidence>
<protein>
    <recommendedName>
        <fullName evidence="9">SNF2 N-terminal domain-containing protein</fullName>
    </recommendedName>
</protein>
<keyword evidence="3" id="KW-0547">Nucleotide-binding</keyword>
<dbReference type="GO" id="GO:0003677">
    <property type="term" value="F:DNA binding"/>
    <property type="evidence" value="ECO:0007669"/>
    <property type="project" value="UniProtKB-KW"/>
</dbReference>
<dbReference type="InterPro" id="IPR000330">
    <property type="entry name" value="SNF2_N"/>
</dbReference>
<keyword evidence="7" id="KW-0539">Nucleus</keyword>
<keyword evidence="11" id="KW-1185">Reference proteome</keyword>
<dbReference type="InterPro" id="IPR027417">
    <property type="entry name" value="P-loop_NTPase"/>
</dbReference>
<dbReference type="GO" id="GO:0004386">
    <property type="term" value="F:helicase activity"/>
    <property type="evidence" value="ECO:0007669"/>
    <property type="project" value="UniProtKB-KW"/>
</dbReference>
<reference evidence="10" key="1">
    <citation type="journal article" date="2020" name="Cell">
        <title>Large-Scale Comparative Analyses of Tick Genomes Elucidate Their Genetic Diversity and Vector Capacities.</title>
        <authorList>
            <consortium name="Tick Genome and Microbiome Consortium (TIGMIC)"/>
            <person name="Jia N."/>
            <person name="Wang J."/>
            <person name="Shi W."/>
            <person name="Du L."/>
            <person name="Sun Y."/>
            <person name="Zhan W."/>
            <person name="Jiang J.F."/>
            <person name="Wang Q."/>
            <person name="Zhang B."/>
            <person name="Ji P."/>
            <person name="Bell-Sakyi L."/>
            <person name="Cui X.M."/>
            <person name="Yuan T.T."/>
            <person name="Jiang B.G."/>
            <person name="Yang W.F."/>
            <person name="Lam T.T."/>
            <person name="Chang Q.C."/>
            <person name="Ding S.J."/>
            <person name="Wang X.J."/>
            <person name="Zhu J.G."/>
            <person name="Ruan X.D."/>
            <person name="Zhao L."/>
            <person name="Wei J.T."/>
            <person name="Ye R.Z."/>
            <person name="Que T.C."/>
            <person name="Du C.H."/>
            <person name="Zhou Y.H."/>
            <person name="Cheng J.X."/>
            <person name="Dai P.F."/>
            <person name="Guo W.B."/>
            <person name="Han X.H."/>
            <person name="Huang E.J."/>
            <person name="Li L.F."/>
            <person name="Wei W."/>
            <person name="Gao Y.C."/>
            <person name="Liu J.Z."/>
            <person name="Shao H.Z."/>
            <person name="Wang X."/>
            <person name="Wang C.C."/>
            <person name="Yang T.C."/>
            <person name="Huo Q.B."/>
            <person name="Li W."/>
            <person name="Chen H.Y."/>
            <person name="Chen S.E."/>
            <person name="Zhou L.G."/>
            <person name="Ni X.B."/>
            <person name="Tian J.H."/>
            <person name="Sheng Y."/>
            <person name="Liu T."/>
            <person name="Pan Y.S."/>
            <person name="Xia L.Y."/>
            <person name="Li J."/>
            <person name="Zhao F."/>
            <person name="Cao W.C."/>
        </authorList>
    </citation>
    <scope>NUCLEOTIDE SEQUENCE</scope>
    <source>
        <strain evidence="10">Rsan-2018</strain>
    </source>
</reference>
<comment type="subcellular location">
    <subcellularLocation>
        <location evidence="1">Nucleus</location>
    </subcellularLocation>
</comment>
<accession>A0A9D4QEY0</accession>
<evidence type="ECO:0000256" key="3">
    <source>
        <dbReference type="ARBA" id="ARBA00022741"/>
    </source>
</evidence>
<dbReference type="Pfam" id="PF00176">
    <property type="entry name" value="SNF2-rel_dom"/>
    <property type="match status" value="1"/>
</dbReference>
<keyword evidence="4" id="KW-0378">Hydrolase</keyword>
<feature type="region of interest" description="Disordered" evidence="8">
    <location>
        <begin position="193"/>
        <end position="263"/>
    </location>
</feature>
<dbReference type="Proteomes" id="UP000821837">
    <property type="component" value="Chromosome 10"/>
</dbReference>
<dbReference type="InterPro" id="IPR044574">
    <property type="entry name" value="ARIP4-like"/>
</dbReference>
<dbReference type="GO" id="GO:0005524">
    <property type="term" value="F:ATP binding"/>
    <property type="evidence" value="ECO:0007669"/>
    <property type="project" value="UniProtKB-KW"/>
</dbReference>
<comment type="similarity">
    <text evidence="2">Belongs to the SNF2/RAD54 helicase family.</text>
</comment>
<sequence length="680" mass="73464">MDIKDLVFPDPRLDTMKAWTGGIPESSCGRSTEPAPSDMFPGFPSSGSSQAMPGSAPLNPGAAANPWFHQSAFSMAADIHSGASGTSSSSMAGSPYWLPPHQYAPAPAADPHQTRYGAGNDLYSASTSAAAPWWFGHNTSTVASGLHSSQYFQQHVTTSGDPMSNPFHAGLRNIHEAMSSPAATTPIQSIIPSSQHQSMGISGQHQRSLMSSSSSQQLAAVTDDLDTPEALSGADTSKSKWAKPEAGADAATENDAKECGQARRGGWLAHQEGQGEAEKGGKLEEEAEEDLLADAKKGFQRKNIRDIKNESDLDEVTLNAQKEEQERMKRLQEARLRALQSQGIAPGPAAHSAIGPIALESSSSSDDDDDSTSQSEDEAIPAAVPRRTGGDIGGIRFLFDNVVESVGRFDTSSGFGCILAHSMGLGKTIQVISFVDVLLRHTAARKVLCITPINTIQNWLAEFDKWVPAPEAVPQNWWIRANEAALPVDDEPEFGSLELPGSFADYVGADDDVAVCSEVSLDDIIETAEHRADGLTIAQNNLLEYWCMVDLCGPRTWGKRSEFCNMFERPIQNGQCLDSTPRTAAHALRAHVLHSCCRDLYREEWKHGKFPAVEEYLFRYVRELRPTGIAACRGISYSPALSRRASRRRLNALDGTKDDALWEGGDSGRGDDSQSDFSNQ</sequence>
<evidence type="ECO:0000256" key="5">
    <source>
        <dbReference type="ARBA" id="ARBA00022840"/>
    </source>
</evidence>
<dbReference type="GO" id="GO:0005634">
    <property type="term" value="C:nucleus"/>
    <property type="evidence" value="ECO:0007669"/>
    <property type="project" value="UniProtKB-SubCell"/>
</dbReference>
<evidence type="ECO:0000313" key="10">
    <source>
        <dbReference type="EMBL" id="KAH7976398.1"/>
    </source>
</evidence>
<comment type="caution">
    <text evidence="10">The sequence shown here is derived from an EMBL/GenBank/DDBJ whole genome shotgun (WGS) entry which is preliminary data.</text>
</comment>
<keyword evidence="4" id="KW-0347">Helicase</keyword>
<feature type="region of interest" description="Disordered" evidence="8">
    <location>
        <begin position="359"/>
        <end position="387"/>
    </location>
</feature>
<dbReference type="SUPFAM" id="SSF52540">
    <property type="entry name" value="P-loop containing nucleoside triphosphate hydrolases"/>
    <property type="match status" value="1"/>
</dbReference>
<feature type="compositionally biased region" description="Low complexity" evidence="8">
    <location>
        <begin position="193"/>
        <end position="217"/>
    </location>
</feature>
<evidence type="ECO:0000256" key="6">
    <source>
        <dbReference type="ARBA" id="ARBA00023125"/>
    </source>
</evidence>